<dbReference type="GO" id="GO:0008270">
    <property type="term" value="F:zinc ion binding"/>
    <property type="evidence" value="ECO:0007669"/>
    <property type="project" value="UniProtKB-KW"/>
</dbReference>
<dbReference type="Gene3D" id="2.30.30.490">
    <property type="match status" value="1"/>
</dbReference>
<dbReference type="SUPFAM" id="SSF57903">
    <property type="entry name" value="FYVE/PHD zinc finger"/>
    <property type="match status" value="1"/>
</dbReference>
<dbReference type="InterPro" id="IPR011011">
    <property type="entry name" value="Znf_FYVE_PHD"/>
</dbReference>
<dbReference type="InterPro" id="IPR043151">
    <property type="entry name" value="BAH_sf"/>
</dbReference>
<dbReference type="AlphaFoldDB" id="A0AAF1BDV4"/>
<proteinExistence type="predicted"/>
<evidence type="ECO:0000259" key="5">
    <source>
        <dbReference type="PROSITE" id="PS51038"/>
    </source>
</evidence>
<feature type="compositionally biased region" description="Basic and acidic residues" evidence="4">
    <location>
        <begin position="1"/>
        <end position="14"/>
    </location>
</feature>
<evidence type="ECO:0000256" key="1">
    <source>
        <dbReference type="ARBA" id="ARBA00022723"/>
    </source>
</evidence>
<evidence type="ECO:0000256" key="3">
    <source>
        <dbReference type="ARBA" id="ARBA00022833"/>
    </source>
</evidence>
<dbReference type="Pfam" id="PF01426">
    <property type="entry name" value="BAH"/>
    <property type="match status" value="1"/>
</dbReference>
<keyword evidence="7" id="KW-1185">Reference proteome</keyword>
<feature type="region of interest" description="Disordered" evidence="4">
    <location>
        <begin position="1"/>
        <end position="38"/>
    </location>
</feature>
<keyword evidence="2" id="KW-0863">Zinc-finger</keyword>
<evidence type="ECO:0000313" key="7">
    <source>
        <dbReference type="Proteomes" id="UP000077755"/>
    </source>
</evidence>
<gene>
    <name evidence="6" type="ORF">DCAR_0933882</name>
</gene>
<dbReference type="PANTHER" id="PTHR46364">
    <property type="entry name" value="OS08G0421900 PROTEIN"/>
    <property type="match status" value="1"/>
</dbReference>
<name>A0AAF1BDV4_DAUCS</name>
<keyword evidence="3" id="KW-0862">Zinc</keyword>
<protein>
    <recommendedName>
        <fullName evidence="5">BAH domain-containing protein</fullName>
    </recommendedName>
</protein>
<evidence type="ECO:0000256" key="4">
    <source>
        <dbReference type="SAM" id="MobiDB-lite"/>
    </source>
</evidence>
<reference evidence="6" key="2">
    <citation type="submission" date="2022-03" db="EMBL/GenBank/DDBJ databases">
        <title>Draft title - Genomic analysis of global carrot germplasm unveils the trajectory of domestication and the origin of high carotenoid orange carrot.</title>
        <authorList>
            <person name="Iorizzo M."/>
            <person name="Ellison S."/>
            <person name="Senalik D."/>
            <person name="Macko-Podgorni A."/>
            <person name="Grzebelus D."/>
            <person name="Bostan H."/>
            <person name="Rolling W."/>
            <person name="Curaba J."/>
            <person name="Simon P."/>
        </authorList>
    </citation>
    <scope>NUCLEOTIDE SEQUENCE</scope>
    <source>
        <tissue evidence="6">Leaf</tissue>
    </source>
</reference>
<dbReference type="InterPro" id="IPR013083">
    <property type="entry name" value="Znf_RING/FYVE/PHD"/>
</dbReference>
<dbReference type="PROSITE" id="PS51038">
    <property type="entry name" value="BAH"/>
    <property type="match status" value="1"/>
</dbReference>
<evidence type="ECO:0000256" key="2">
    <source>
        <dbReference type="ARBA" id="ARBA00022771"/>
    </source>
</evidence>
<dbReference type="SMART" id="SM00439">
    <property type="entry name" value="BAH"/>
    <property type="match status" value="1"/>
</dbReference>
<keyword evidence="1" id="KW-0479">Metal-binding</keyword>
<dbReference type="KEGG" id="dcr:108201161"/>
<sequence length="225" mass="25739">MSNKGKEVQGVRDLKGKKRMSAGDSIASGAPSKQCKHNGPRYNDGDCVLLRASDPDDPPCVAQIVGSKANKVEIRRFYSPQDTDFWRKDYHGKKELFLSNQFDTQSLDCILGKCTVHTFKEYMELEGRRSDSAYYSRFEYDAYSKKLIDVKDADWLCICGNPYNPDLYVQCHICKSRFHPVCANTIAKSSCIICCDKCKNSPSQEQAADERFERYLKFARMFKDI</sequence>
<dbReference type="GO" id="GO:0003682">
    <property type="term" value="F:chromatin binding"/>
    <property type="evidence" value="ECO:0007669"/>
    <property type="project" value="InterPro"/>
</dbReference>
<dbReference type="Proteomes" id="UP000077755">
    <property type="component" value="Chromosome 9"/>
</dbReference>
<reference evidence="6" key="1">
    <citation type="journal article" date="2016" name="Nat. Genet.">
        <title>A high-quality carrot genome assembly provides new insights into carotenoid accumulation and asterid genome evolution.</title>
        <authorList>
            <person name="Iorizzo M."/>
            <person name="Ellison S."/>
            <person name="Senalik D."/>
            <person name="Zeng P."/>
            <person name="Satapoomin P."/>
            <person name="Huang J."/>
            <person name="Bowman M."/>
            <person name="Iovene M."/>
            <person name="Sanseverino W."/>
            <person name="Cavagnaro P."/>
            <person name="Yildiz M."/>
            <person name="Macko-Podgorni A."/>
            <person name="Moranska E."/>
            <person name="Grzebelus E."/>
            <person name="Grzebelus D."/>
            <person name="Ashrafi H."/>
            <person name="Zheng Z."/>
            <person name="Cheng S."/>
            <person name="Spooner D."/>
            <person name="Van Deynze A."/>
            <person name="Simon P."/>
        </authorList>
    </citation>
    <scope>NUCLEOTIDE SEQUENCE</scope>
    <source>
        <tissue evidence="6">Leaf</tissue>
    </source>
</reference>
<dbReference type="EMBL" id="CP093351">
    <property type="protein sequence ID" value="WOH14363.1"/>
    <property type="molecule type" value="Genomic_DNA"/>
</dbReference>
<feature type="domain" description="BAH" evidence="5">
    <location>
        <begin position="40"/>
        <end position="151"/>
    </location>
</feature>
<dbReference type="InterPro" id="IPR001025">
    <property type="entry name" value="BAH_dom"/>
</dbReference>
<evidence type="ECO:0000313" key="6">
    <source>
        <dbReference type="EMBL" id="WOH14363.1"/>
    </source>
</evidence>
<accession>A0AAF1BDV4</accession>
<organism evidence="6 7">
    <name type="scientific">Daucus carota subsp. sativus</name>
    <name type="common">Carrot</name>
    <dbReference type="NCBI Taxonomy" id="79200"/>
    <lineage>
        <taxon>Eukaryota</taxon>
        <taxon>Viridiplantae</taxon>
        <taxon>Streptophyta</taxon>
        <taxon>Embryophyta</taxon>
        <taxon>Tracheophyta</taxon>
        <taxon>Spermatophyta</taxon>
        <taxon>Magnoliopsida</taxon>
        <taxon>eudicotyledons</taxon>
        <taxon>Gunneridae</taxon>
        <taxon>Pentapetalae</taxon>
        <taxon>asterids</taxon>
        <taxon>campanulids</taxon>
        <taxon>Apiales</taxon>
        <taxon>Apiaceae</taxon>
        <taxon>Apioideae</taxon>
        <taxon>Scandiceae</taxon>
        <taxon>Daucinae</taxon>
        <taxon>Daucus</taxon>
        <taxon>Daucus sect. Daucus</taxon>
    </lineage>
</organism>
<dbReference type="Gene3D" id="3.30.40.10">
    <property type="entry name" value="Zinc/RING finger domain, C3HC4 (zinc finger)"/>
    <property type="match status" value="1"/>
</dbReference>